<evidence type="ECO:0000313" key="2">
    <source>
        <dbReference type="EMBL" id="GAA2729796.1"/>
    </source>
</evidence>
<dbReference type="Pfam" id="PF03473">
    <property type="entry name" value="MOSC"/>
    <property type="match status" value="1"/>
</dbReference>
<protein>
    <submittedName>
        <fullName evidence="2">MOSC domain-containing protein</fullName>
    </submittedName>
</protein>
<name>A0ABN3UBQ1_9ACTN</name>
<dbReference type="InterPro" id="IPR005303">
    <property type="entry name" value="MOCOS_middle"/>
</dbReference>
<dbReference type="Proteomes" id="UP001501842">
    <property type="component" value="Unassembled WGS sequence"/>
</dbReference>
<organism evidence="2 3">
    <name type="scientific">Actinocorallia aurantiaca</name>
    <dbReference type="NCBI Taxonomy" id="46204"/>
    <lineage>
        <taxon>Bacteria</taxon>
        <taxon>Bacillati</taxon>
        <taxon>Actinomycetota</taxon>
        <taxon>Actinomycetes</taxon>
        <taxon>Streptosporangiales</taxon>
        <taxon>Thermomonosporaceae</taxon>
        <taxon>Actinocorallia</taxon>
    </lineage>
</organism>
<dbReference type="PROSITE" id="PS51340">
    <property type="entry name" value="MOSC"/>
    <property type="match status" value="1"/>
</dbReference>
<feature type="domain" description="MOSC" evidence="1">
    <location>
        <begin position="112"/>
        <end position="255"/>
    </location>
</feature>
<dbReference type="PANTHER" id="PTHR14237:SF19">
    <property type="entry name" value="MITOCHONDRIAL AMIDOXIME REDUCING COMPONENT 1"/>
    <property type="match status" value="1"/>
</dbReference>
<gene>
    <name evidence="2" type="ORF">GCM10010439_41230</name>
</gene>
<dbReference type="InterPro" id="IPR011037">
    <property type="entry name" value="Pyrv_Knase-like_insert_dom_sf"/>
</dbReference>
<dbReference type="PANTHER" id="PTHR14237">
    <property type="entry name" value="MOLYBDOPTERIN COFACTOR SULFURASE MOSC"/>
    <property type="match status" value="1"/>
</dbReference>
<comment type="caution">
    <text evidence="2">The sequence shown here is derived from an EMBL/GenBank/DDBJ whole genome shotgun (WGS) entry which is preliminary data.</text>
</comment>
<keyword evidence="3" id="KW-1185">Reference proteome</keyword>
<dbReference type="RefSeq" id="WP_344452187.1">
    <property type="nucleotide sequence ID" value="NZ_BAAATZ010000016.1"/>
</dbReference>
<accession>A0ABN3UBQ1</accession>
<sequence length="259" mass="28054">MITLAELNVHPLKSGSGTGLTTAELTDRGLAHDREFMLVDGKGRFLSQRAHPRMALLHVSYDGAVLTVGDLVHKAVDEGEPREVSVHGKPCLGVDQGDEAAAYFSAFLGLDCRLVRFTGHRATGRGGGELAFADGYPLLIISRESLDDLNGRLAEPLPMNRFRPNLVLEGLGPFGEDGVKRLRVGGAEIEIIKPCGRCVLTTVDQETGVKGREPLATLASYRSRHYDGRRQVMFGQNAIPRSTGTLHVGDPVEVLEYKA</sequence>
<dbReference type="EMBL" id="BAAATZ010000016">
    <property type="protein sequence ID" value="GAA2729796.1"/>
    <property type="molecule type" value="Genomic_DNA"/>
</dbReference>
<dbReference type="SUPFAM" id="SSF141673">
    <property type="entry name" value="MOSC N-terminal domain-like"/>
    <property type="match status" value="1"/>
</dbReference>
<reference evidence="2 3" key="1">
    <citation type="journal article" date="2019" name="Int. J. Syst. Evol. Microbiol.">
        <title>The Global Catalogue of Microorganisms (GCM) 10K type strain sequencing project: providing services to taxonomists for standard genome sequencing and annotation.</title>
        <authorList>
            <consortium name="The Broad Institute Genomics Platform"/>
            <consortium name="The Broad Institute Genome Sequencing Center for Infectious Disease"/>
            <person name="Wu L."/>
            <person name="Ma J."/>
        </authorList>
    </citation>
    <scope>NUCLEOTIDE SEQUENCE [LARGE SCALE GENOMIC DNA]</scope>
    <source>
        <strain evidence="2 3">JCM 8201</strain>
    </source>
</reference>
<dbReference type="InterPro" id="IPR005302">
    <property type="entry name" value="MoCF_Sase_C"/>
</dbReference>
<dbReference type="Pfam" id="PF03476">
    <property type="entry name" value="MOSC_N"/>
    <property type="match status" value="1"/>
</dbReference>
<evidence type="ECO:0000259" key="1">
    <source>
        <dbReference type="PROSITE" id="PS51340"/>
    </source>
</evidence>
<proteinExistence type="predicted"/>
<evidence type="ECO:0000313" key="3">
    <source>
        <dbReference type="Proteomes" id="UP001501842"/>
    </source>
</evidence>
<dbReference type="SUPFAM" id="SSF50800">
    <property type="entry name" value="PK beta-barrel domain-like"/>
    <property type="match status" value="1"/>
</dbReference>
<dbReference type="Gene3D" id="2.40.33.20">
    <property type="entry name" value="PK beta-barrel domain-like"/>
    <property type="match status" value="1"/>
</dbReference>